<keyword evidence="10" id="KW-1185">Reference proteome</keyword>
<feature type="transmembrane region" description="Helical" evidence="7">
    <location>
        <begin position="165"/>
        <end position="187"/>
    </location>
</feature>
<gene>
    <name evidence="9" type="ORF">J2S11_003892</name>
</gene>
<dbReference type="PROSITE" id="PS50928">
    <property type="entry name" value="ABC_TM1"/>
    <property type="match status" value="1"/>
</dbReference>
<keyword evidence="6 7" id="KW-0472">Membrane</keyword>
<dbReference type="Pfam" id="PF19300">
    <property type="entry name" value="BPD_transp_1_N"/>
    <property type="match status" value="1"/>
</dbReference>
<keyword evidence="4 7" id="KW-0812">Transmembrane</keyword>
<dbReference type="EMBL" id="JAUSTY010000022">
    <property type="protein sequence ID" value="MDQ0167962.1"/>
    <property type="molecule type" value="Genomic_DNA"/>
</dbReference>
<accession>A0ABT9W3Y9</accession>
<dbReference type="PANTHER" id="PTHR43163:SF6">
    <property type="entry name" value="DIPEPTIDE TRANSPORT SYSTEM PERMEASE PROTEIN DPPB-RELATED"/>
    <property type="match status" value="1"/>
</dbReference>
<protein>
    <submittedName>
        <fullName evidence="9">Oligopeptide transport system permease protein</fullName>
    </submittedName>
</protein>
<organism evidence="9 10">
    <name type="scientific">Caldalkalibacillus horti</name>
    <dbReference type="NCBI Taxonomy" id="77523"/>
    <lineage>
        <taxon>Bacteria</taxon>
        <taxon>Bacillati</taxon>
        <taxon>Bacillota</taxon>
        <taxon>Bacilli</taxon>
        <taxon>Bacillales</taxon>
        <taxon>Bacillaceae</taxon>
        <taxon>Caldalkalibacillus</taxon>
    </lineage>
</organism>
<dbReference type="RefSeq" id="WP_307397318.1">
    <property type="nucleotide sequence ID" value="NZ_BAAADK010000017.1"/>
</dbReference>
<feature type="transmembrane region" description="Helical" evidence="7">
    <location>
        <begin position="225"/>
        <end position="251"/>
    </location>
</feature>
<evidence type="ECO:0000259" key="8">
    <source>
        <dbReference type="PROSITE" id="PS50928"/>
    </source>
</evidence>
<evidence type="ECO:0000256" key="2">
    <source>
        <dbReference type="ARBA" id="ARBA00022448"/>
    </source>
</evidence>
<evidence type="ECO:0000256" key="7">
    <source>
        <dbReference type="RuleBase" id="RU363032"/>
    </source>
</evidence>
<reference evidence="9 10" key="1">
    <citation type="submission" date="2023-07" db="EMBL/GenBank/DDBJ databases">
        <title>Genomic Encyclopedia of Type Strains, Phase IV (KMG-IV): sequencing the most valuable type-strain genomes for metagenomic binning, comparative biology and taxonomic classification.</title>
        <authorList>
            <person name="Goeker M."/>
        </authorList>
    </citation>
    <scope>NUCLEOTIDE SEQUENCE [LARGE SCALE GENOMIC DNA]</scope>
    <source>
        <strain evidence="9 10">DSM 12751</strain>
    </source>
</reference>
<comment type="similarity">
    <text evidence="7">Belongs to the binding-protein-dependent transport system permease family.</text>
</comment>
<evidence type="ECO:0000256" key="6">
    <source>
        <dbReference type="ARBA" id="ARBA00023136"/>
    </source>
</evidence>
<sequence>MAKYFLQRIFIALLTIFILVVATFFLVKLLPGDPFLDPKLPDETRQNMIEYYGLDKPVYIQFFQYLGNLVQGDLGYSLTYKNQTVNQVIANAFPKSMELGLIALVISLIIGLILGIISALQHNKALDYISMLIAIIGISVPSFIIGALFQYVFAVRLQWFPVAQWLGFEYTILPACALALGSVALIARLMRTSMLDIVSLDYVKTADAKGLSQAQITMRHQIRNALLPVLTVLGPLVARLVTGTFVIEQIFAIPGLGRHYVQSMQTLDYTMIMGLTIFFGAFLVVMNLLVDLSYGLVDPRIRARK</sequence>
<feature type="transmembrane region" description="Helical" evidence="7">
    <location>
        <begin position="9"/>
        <end position="30"/>
    </location>
</feature>
<dbReference type="InterPro" id="IPR000515">
    <property type="entry name" value="MetI-like"/>
</dbReference>
<evidence type="ECO:0000256" key="3">
    <source>
        <dbReference type="ARBA" id="ARBA00022475"/>
    </source>
</evidence>
<comment type="caution">
    <text evidence="9">The sequence shown here is derived from an EMBL/GenBank/DDBJ whole genome shotgun (WGS) entry which is preliminary data.</text>
</comment>
<feature type="domain" description="ABC transmembrane type-1" evidence="8">
    <location>
        <begin position="93"/>
        <end position="290"/>
    </location>
</feature>
<dbReference type="Pfam" id="PF00528">
    <property type="entry name" value="BPD_transp_1"/>
    <property type="match status" value="1"/>
</dbReference>
<proteinExistence type="inferred from homology"/>
<dbReference type="PANTHER" id="PTHR43163">
    <property type="entry name" value="DIPEPTIDE TRANSPORT SYSTEM PERMEASE PROTEIN DPPB-RELATED"/>
    <property type="match status" value="1"/>
</dbReference>
<dbReference type="CDD" id="cd06261">
    <property type="entry name" value="TM_PBP2"/>
    <property type="match status" value="1"/>
</dbReference>
<evidence type="ECO:0000256" key="4">
    <source>
        <dbReference type="ARBA" id="ARBA00022692"/>
    </source>
</evidence>
<comment type="subcellular location">
    <subcellularLocation>
        <location evidence="1 7">Cell membrane</location>
        <topology evidence="1 7">Multi-pass membrane protein</topology>
    </subcellularLocation>
</comment>
<name>A0ABT9W3Y9_9BACI</name>
<dbReference type="Proteomes" id="UP001235840">
    <property type="component" value="Unassembled WGS sequence"/>
</dbReference>
<feature type="transmembrane region" description="Helical" evidence="7">
    <location>
        <begin position="99"/>
        <end position="120"/>
    </location>
</feature>
<keyword evidence="2 7" id="KW-0813">Transport</keyword>
<evidence type="ECO:0000313" key="10">
    <source>
        <dbReference type="Proteomes" id="UP001235840"/>
    </source>
</evidence>
<feature type="transmembrane region" description="Helical" evidence="7">
    <location>
        <begin position="271"/>
        <end position="297"/>
    </location>
</feature>
<keyword evidence="3" id="KW-1003">Cell membrane</keyword>
<evidence type="ECO:0000313" key="9">
    <source>
        <dbReference type="EMBL" id="MDQ0167962.1"/>
    </source>
</evidence>
<dbReference type="Gene3D" id="1.10.3720.10">
    <property type="entry name" value="MetI-like"/>
    <property type="match status" value="1"/>
</dbReference>
<dbReference type="InterPro" id="IPR045621">
    <property type="entry name" value="BPD_transp_1_N"/>
</dbReference>
<dbReference type="SUPFAM" id="SSF161098">
    <property type="entry name" value="MetI-like"/>
    <property type="match status" value="1"/>
</dbReference>
<evidence type="ECO:0000256" key="1">
    <source>
        <dbReference type="ARBA" id="ARBA00004651"/>
    </source>
</evidence>
<dbReference type="InterPro" id="IPR035906">
    <property type="entry name" value="MetI-like_sf"/>
</dbReference>
<evidence type="ECO:0000256" key="5">
    <source>
        <dbReference type="ARBA" id="ARBA00022989"/>
    </source>
</evidence>
<keyword evidence="5 7" id="KW-1133">Transmembrane helix</keyword>
<feature type="transmembrane region" description="Helical" evidence="7">
    <location>
        <begin position="132"/>
        <end position="153"/>
    </location>
</feature>